<dbReference type="PaxDb" id="7165-AGAP012437-PA"/>
<dbReference type="STRING" id="7165.A0NEY4"/>
<dbReference type="EMBL" id="AAAB01008962">
    <property type="protein sequence ID" value="EAU76426.1"/>
    <property type="molecule type" value="Genomic_DNA"/>
</dbReference>
<evidence type="ECO:0000256" key="1">
    <source>
        <dbReference type="SAM" id="MobiDB-lite"/>
    </source>
</evidence>
<name>A0NEY4_ANOGA</name>
<sequence length="275" mass="28680">MNTGGLNIAHIGGKPVIIANNAAIGTNQGITVSTSHLHNNGVNKGTPAGTMLLTSNTNSISPALEQQNSNDMNVPGLPSTARRENACTNSVIPGQIQTLMIRNNLLKVQSVPPTALNKLSQHTTISAGSVGASGAGSGVKTSTTPITVCAGRCTTAQSRQQQQTQEAQTQYPQQTPQKQHQSKQLGSAGSAILFTPHVAANNKPLGAMSMEDKSFVKIQSSSTEISNNADGGSQKVQSQRIVLSQPTIASDLNVAGNALNFKRLKVIPISKQSKQ</sequence>
<protein>
    <submittedName>
        <fullName evidence="2">AGAP012437-PA</fullName>
    </submittedName>
</protein>
<reference evidence="2" key="2">
    <citation type="submission" date="2002-03" db="EMBL/GenBank/DDBJ databases">
        <authorList>
            <consortium name="The Anopheles Genome Sequencing Consortium"/>
        </authorList>
    </citation>
    <scope>NUCLEOTIDE SEQUENCE</scope>
    <source>
        <strain evidence="2">PEST</strain>
    </source>
</reference>
<dbReference type="VEuPathDB" id="VectorBase:AGAP012437"/>
<evidence type="ECO:0000313" key="2">
    <source>
        <dbReference type="EMBL" id="EAU76426.1"/>
    </source>
</evidence>
<accession>A0NEY4</accession>
<gene>
    <name evidence="2" type="ORF">AgaP_AGAP012437</name>
</gene>
<dbReference type="VEuPathDB" id="VectorBase:AGAMI1_000529"/>
<feature type="compositionally biased region" description="Low complexity" evidence="1">
    <location>
        <begin position="160"/>
        <end position="184"/>
    </location>
</feature>
<reference evidence="2" key="1">
    <citation type="journal article" date="2002" name="Science">
        <title>The genome sequence of the malaria mosquito Anopheles gambiae.</title>
        <authorList>
            <person name="Holt R.A."/>
            <person name="Subramanian G.M."/>
            <person name="Halpern A."/>
            <person name="Sutton G.G."/>
            <person name="Charlab R."/>
            <person name="Nusskern D.R."/>
            <person name="Wincker P."/>
            <person name="Clark A.G."/>
            <person name="Ribeiro J.M."/>
            <person name="Wides R."/>
            <person name="Salzberg S.L."/>
            <person name="Loftus B."/>
            <person name="Yandell M."/>
            <person name="Majoros W.H."/>
            <person name="Rusch D.B."/>
            <person name="Lai Z."/>
            <person name="Kraft C.L."/>
            <person name="Abril J.F."/>
            <person name="Anthouard V."/>
            <person name="Arensburger P."/>
            <person name="Atkinson P.W."/>
            <person name="Baden H."/>
            <person name="de Berardinis V."/>
            <person name="Baldwin D."/>
            <person name="Benes V."/>
            <person name="Biedler J."/>
            <person name="Blass C."/>
            <person name="Bolanos R."/>
            <person name="Boscus D."/>
            <person name="Barnstead M."/>
            <person name="Cai S."/>
            <person name="Center A."/>
            <person name="Chaturverdi K."/>
            <person name="Christophides G.K."/>
            <person name="Chrystal M.A."/>
            <person name="Clamp M."/>
            <person name="Cravchik A."/>
            <person name="Curwen V."/>
            <person name="Dana A."/>
            <person name="Delcher A."/>
            <person name="Dew I."/>
            <person name="Evans C.A."/>
            <person name="Flanigan M."/>
            <person name="Grundschober-Freimoser A."/>
            <person name="Friedli L."/>
            <person name="Gu Z."/>
            <person name="Guan P."/>
            <person name="Guigo R."/>
            <person name="Hillenmeyer M.E."/>
            <person name="Hladun S.L."/>
            <person name="Hogan J.R."/>
            <person name="Hong Y.S."/>
            <person name="Hoover J."/>
            <person name="Jaillon O."/>
            <person name="Ke Z."/>
            <person name="Kodira C."/>
            <person name="Kokoza E."/>
            <person name="Koutsos A."/>
            <person name="Letunic I."/>
            <person name="Levitsky A."/>
            <person name="Liang Y."/>
            <person name="Lin J.J."/>
            <person name="Lobo N.F."/>
            <person name="Lopez J.R."/>
            <person name="Malek J.A."/>
            <person name="McIntosh T.C."/>
            <person name="Meister S."/>
            <person name="Miller J."/>
            <person name="Mobarry C."/>
            <person name="Mongin E."/>
            <person name="Murphy S.D."/>
            <person name="O'Brochta D.A."/>
            <person name="Pfannkoch C."/>
            <person name="Qi R."/>
            <person name="Regier M.A."/>
            <person name="Remington K."/>
            <person name="Shao H."/>
            <person name="Sharakhova M.V."/>
            <person name="Sitter C.D."/>
            <person name="Shetty J."/>
            <person name="Smith T.J."/>
            <person name="Strong R."/>
            <person name="Sun J."/>
            <person name="Thomasova D."/>
            <person name="Ton L.Q."/>
            <person name="Topalis P."/>
            <person name="Tu Z."/>
            <person name="Unger M.F."/>
            <person name="Walenz B."/>
            <person name="Wang A."/>
            <person name="Wang J."/>
            <person name="Wang M."/>
            <person name="Wang X."/>
            <person name="Woodford K.J."/>
            <person name="Wortman J.R."/>
            <person name="Wu M."/>
            <person name="Yao A."/>
            <person name="Zdobnov E.M."/>
            <person name="Zhang H."/>
            <person name="Zhao Q."/>
            <person name="Zhao S."/>
            <person name="Zhu S.C."/>
            <person name="Zhimulev I."/>
            <person name="Coluzzi M."/>
            <person name="della Torre A."/>
            <person name="Roth C.W."/>
            <person name="Louis C."/>
            <person name="Kalush F."/>
            <person name="Mural R.J."/>
            <person name="Myers E.W."/>
            <person name="Adams M.D."/>
            <person name="Smith H.O."/>
            <person name="Broder S."/>
            <person name="Gardner M.J."/>
            <person name="Fraser C.M."/>
            <person name="Birney E."/>
            <person name="Bork P."/>
            <person name="Brey P.T."/>
            <person name="Venter J.C."/>
            <person name="Weissenbach J."/>
            <person name="Kafatos F.C."/>
            <person name="Collins F.H."/>
            <person name="Hoffman S.L."/>
        </authorList>
    </citation>
    <scope>NUCLEOTIDE SEQUENCE [LARGE SCALE GENOMIC DNA]</scope>
    <source>
        <strain evidence="2">PEST</strain>
    </source>
</reference>
<dbReference type="InParanoid" id="A0NEY4"/>
<organism evidence="2">
    <name type="scientific">Anopheles gambiae</name>
    <name type="common">African malaria mosquito</name>
    <dbReference type="NCBI Taxonomy" id="7165"/>
    <lineage>
        <taxon>Eukaryota</taxon>
        <taxon>Metazoa</taxon>
        <taxon>Ecdysozoa</taxon>
        <taxon>Arthropoda</taxon>
        <taxon>Hexapoda</taxon>
        <taxon>Insecta</taxon>
        <taxon>Pterygota</taxon>
        <taxon>Neoptera</taxon>
        <taxon>Endopterygota</taxon>
        <taxon>Diptera</taxon>
        <taxon>Nematocera</taxon>
        <taxon>Culicoidea</taxon>
        <taxon>Culicidae</taxon>
        <taxon>Anophelinae</taxon>
        <taxon>Anopheles</taxon>
    </lineage>
</organism>
<feature type="region of interest" description="Disordered" evidence="1">
    <location>
        <begin position="160"/>
        <end position="186"/>
    </location>
</feature>
<reference evidence="2" key="4">
    <citation type="journal article" date="2007" name="Genome Biol.">
        <title>Update of the Anopheles gambiae PEST genome assembly.</title>
        <authorList>
            <person name="Sharakhova M.V."/>
            <person name="Hammond M.P."/>
            <person name="Lobo N.F."/>
            <person name="Krzywinski J."/>
            <person name="Unger M.F."/>
            <person name="Hillenmeyer M.E."/>
            <person name="Bruggner R.V."/>
            <person name="Birney E."/>
            <person name="Collins F.H."/>
        </authorList>
    </citation>
    <scope>NUCLEOTIDE SEQUENCE [LARGE SCALE GENOMIC DNA]</scope>
    <source>
        <strain evidence="2">PEST</strain>
    </source>
</reference>
<comment type="caution">
    <text evidence="2">The sequence shown here is derived from an EMBL/GenBank/DDBJ whole genome shotgun (WGS) entry which is preliminary data.</text>
</comment>
<reference evidence="2" key="5">
    <citation type="submission" date="2011-05" db="EMBL/GenBank/DDBJ databases">
        <authorList>
            <consortium name="VectorBase"/>
        </authorList>
    </citation>
    <scope>NUCLEOTIDE SEQUENCE</scope>
    <source>
        <strain evidence="2">PEST</strain>
    </source>
</reference>
<proteinExistence type="predicted"/>
<reference evidence="2" key="3">
    <citation type="journal article" date="2004" name="Trends Parasitol.">
        <title>The Anopheles gambiae genome: an update.</title>
        <authorList>
            <person name="Mongin E."/>
            <person name="Louis C."/>
            <person name="Holt R.A."/>
            <person name="Birney E."/>
            <person name="Collins F.H."/>
        </authorList>
    </citation>
    <scope>NUCLEOTIDE SEQUENCE [LARGE SCALE GENOMIC DNA]</scope>
    <source>
        <strain evidence="2">PEST</strain>
    </source>
</reference>
<dbReference type="HOGENOM" id="CLU_1012737_0_0_1"/>
<dbReference type="AlphaFoldDB" id="A0NEY4"/>